<evidence type="ECO:0000256" key="5">
    <source>
        <dbReference type="ARBA" id="ARBA00022574"/>
    </source>
</evidence>
<gene>
    <name evidence="16" type="primary">Hira</name>
    <name evidence="16" type="ORF">TOXRED_R06668</name>
</gene>
<evidence type="ECO:0000256" key="12">
    <source>
        <dbReference type="RuleBase" id="RU364014"/>
    </source>
</evidence>
<dbReference type="SMART" id="SM00320">
    <property type="entry name" value="WD40"/>
    <property type="match status" value="6"/>
</dbReference>
<proteinExistence type="inferred from homology"/>
<comment type="caution">
    <text evidence="16">The sequence shown here is derived from an EMBL/GenBank/DDBJ whole genome shotgun (WGS) entry which is preliminary data.</text>
</comment>
<feature type="domain" description="Protein HIRA-like C-terminal" evidence="14">
    <location>
        <begin position="755"/>
        <end position="953"/>
    </location>
</feature>
<keyword evidence="10 12" id="KW-0539">Nucleus</keyword>
<protein>
    <recommendedName>
        <fullName evidence="3 12">Protein HIRA</fullName>
    </recommendedName>
</protein>
<feature type="non-terminal residue" evidence="16">
    <location>
        <position position="1"/>
    </location>
</feature>
<dbReference type="InterPro" id="IPR011494">
    <property type="entry name" value="HIRA-like_C"/>
</dbReference>
<dbReference type="Pfam" id="PF07569">
    <property type="entry name" value="Hira"/>
    <property type="match status" value="1"/>
</dbReference>
<keyword evidence="5 11" id="KW-0853">WD repeat</keyword>
<keyword evidence="9 12" id="KW-0804">Transcription</keyword>
<dbReference type="InterPro" id="IPR031120">
    <property type="entry name" value="HIR1-like"/>
</dbReference>
<evidence type="ECO:0000313" key="17">
    <source>
        <dbReference type="Proteomes" id="UP000523146"/>
    </source>
</evidence>
<evidence type="ECO:0000256" key="3">
    <source>
        <dbReference type="ARBA" id="ARBA00021597"/>
    </source>
</evidence>
<keyword evidence="8 12" id="KW-0805">Transcription regulation</keyword>
<feature type="region of interest" description="Disordered" evidence="13">
    <location>
        <begin position="499"/>
        <end position="547"/>
    </location>
</feature>
<feature type="compositionally biased region" description="Low complexity" evidence="13">
    <location>
        <begin position="393"/>
        <end position="402"/>
    </location>
</feature>
<dbReference type="PROSITE" id="PS50294">
    <property type="entry name" value="WD_REPEATS_REGION"/>
    <property type="match status" value="3"/>
</dbReference>
<feature type="compositionally biased region" description="Low complexity" evidence="13">
    <location>
        <begin position="530"/>
        <end position="547"/>
    </location>
</feature>
<dbReference type="GO" id="GO:0006338">
    <property type="term" value="P:chromatin remodeling"/>
    <property type="evidence" value="ECO:0007669"/>
    <property type="project" value="InterPro"/>
</dbReference>
<evidence type="ECO:0000259" key="14">
    <source>
        <dbReference type="Pfam" id="PF07569"/>
    </source>
</evidence>
<feature type="region of interest" description="Disordered" evidence="13">
    <location>
        <begin position="584"/>
        <end position="614"/>
    </location>
</feature>
<feature type="compositionally biased region" description="Polar residues" evidence="13">
    <location>
        <begin position="403"/>
        <end position="414"/>
    </location>
</feature>
<evidence type="ECO:0000256" key="11">
    <source>
        <dbReference type="PROSITE-ProRule" id="PRU00221"/>
    </source>
</evidence>
<name>A0A7K5J0T5_TOXRE</name>
<accession>A0A7K5J0T5</accession>
<dbReference type="Pfam" id="PF24105">
    <property type="entry name" value="Beta-prop_CAF1B_HIR1"/>
    <property type="match status" value="1"/>
</dbReference>
<keyword evidence="7 12" id="KW-0156">Chromatin regulator</keyword>
<evidence type="ECO:0000256" key="4">
    <source>
        <dbReference type="ARBA" id="ARBA00022491"/>
    </source>
</evidence>
<dbReference type="FunFam" id="2.130.10.10:FF:000075">
    <property type="entry name" value="Protein HIRA"/>
    <property type="match status" value="1"/>
</dbReference>
<dbReference type="PROSITE" id="PS50082">
    <property type="entry name" value="WD_REPEATS_2"/>
    <property type="match status" value="3"/>
</dbReference>
<comment type="subcellular location">
    <subcellularLocation>
        <location evidence="1 12">Nucleus</location>
    </subcellularLocation>
</comment>
<dbReference type="InterPro" id="IPR036322">
    <property type="entry name" value="WD40_repeat_dom_sf"/>
</dbReference>
<dbReference type="GO" id="GO:0005634">
    <property type="term" value="C:nucleus"/>
    <property type="evidence" value="ECO:0007669"/>
    <property type="project" value="UniProtKB-SubCell"/>
</dbReference>
<comment type="similarity">
    <text evidence="2 12">Belongs to the WD repeat HIR1 family.</text>
</comment>
<evidence type="ECO:0000259" key="15">
    <source>
        <dbReference type="Pfam" id="PF24105"/>
    </source>
</evidence>
<keyword evidence="17" id="KW-1185">Reference proteome</keyword>
<keyword evidence="6 12" id="KW-0677">Repeat</keyword>
<organism evidence="16 17">
    <name type="scientific">Toxostoma redivivum</name>
    <name type="common">California thrasher</name>
    <dbReference type="NCBI Taxonomy" id="99882"/>
    <lineage>
        <taxon>Eukaryota</taxon>
        <taxon>Metazoa</taxon>
        <taxon>Chordata</taxon>
        <taxon>Craniata</taxon>
        <taxon>Vertebrata</taxon>
        <taxon>Euteleostomi</taxon>
        <taxon>Archelosauria</taxon>
        <taxon>Archosauria</taxon>
        <taxon>Dinosauria</taxon>
        <taxon>Saurischia</taxon>
        <taxon>Theropoda</taxon>
        <taxon>Coelurosauria</taxon>
        <taxon>Aves</taxon>
        <taxon>Neognathae</taxon>
        <taxon>Neoaves</taxon>
        <taxon>Telluraves</taxon>
        <taxon>Australaves</taxon>
        <taxon>Passeriformes</taxon>
        <taxon>Mimidae</taxon>
        <taxon>Toxostoma</taxon>
    </lineage>
</organism>
<feature type="repeat" description="WD" evidence="11">
    <location>
        <begin position="115"/>
        <end position="147"/>
    </location>
</feature>
<feature type="compositionally biased region" description="Basic and acidic residues" evidence="13">
    <location>
        <begin position="584"/>
        <end position="610"/>
    </location>
</feature>
<dbReference type="CDD" id="cd00200">
    <property type="entry name" value="WD40"/>
    <property type="match status" value="1"/>
</dbReference>
<evidence type="ECO:0000256" key="6">
    <source>
        <dbReference type="ARBA" id="ARBA00022737"/>
    </source>
</evidence>
<feature type="repeat" description="WD" evidence="11">
    <location>
        <begin position="54"/>
        <end position="86"/>
    </location>
</feature>
<comment type="function">
    <text evidence="12">Required for replication-independent chromatin assembly and for the periodic repression of histone gene transcription during the cell cycle.</text>
</comment>
<dbReference type="InterPro" id="IPR055410">
    <property type="entry name" value="Beta-prop_CAF1B_HIR1"/>
</dbReference>
<evidence type="ECO:0000256" key="7">
    <source>
        <dbReference type="ARBA" id="ARBA00022853"/>
    </source>
</evidence>
<evidence type="ECO:0000256" key="1">
    <source>
        <dbReference type="ARBA" id="ARBA00004123"/>
    </source>
</evidence>
<evidence type="ECO:0000313" key="16">
    <source>
        <dbReference type="EMBL" id="NWS86792.1"/>
    </source>
</evidence>
<evidence type="ECO:0000256" key="10">
    <source>
        <dbReference type="ARBA" id="ARBA00023242"/>
    </source>
</evidence>
<dbReference type="Proteomes" id="UP000523146">
    <property type="component" value="Unassembled WGS sequence"/>
</dbReference>
<evidence type="ECO:0000256" key="13">
    <source>
        <dbReference type="SAM" id="MobiDB-lite"/>
    </source>
</evidence>
<feature type="non-terminal residue" evidence="16">
    <location>
        <position position="1008"/>
    </location>
</feature>
<dbReference type="FunFam" id="2.130.10.10:FF:000105">
    <property type="entry name" value="Protein HIRA"/>
    <property type="match status" value="1"/>
</dbReference>
<dbReference type="SUPFAM" id="SSF50978">
    <property type="entry name" value="WD40 repeat-like"/>
    <property type="match status" value="1"/>
</dbReference>
<dbReference type="GO" id="GO:0000417">
    <property type="term" value="C:HIR complex"/>
    <property type="evidence" value="ECO:0007669"/>
    <property type="project" value="TreeGrafter"/>
</dbReference>
<dbReference type="Gene3D" id="2.130.10.10">
    <property type="entry name" value="YVTN repeat-like/Quinoprotein amine dehydrogenase"/>
    <property type="match status" value="2"/>
</dbReference>
<evidence type="ECO:0000256" key="8">
    <source>
        <dbReference type="ARBA" id="ARBA00023015"/>
    </source>
</evidence>
<dbReference type="AlphaFoldDB" id="A0A7K5J0T5"/>
<reference evidence="16 17" key="1">
    <citation type="submission" date="2019-09" db="EMBL/GenBank/DDBJ databases">
        <title>Bird 10,000 Genomes (B10K) Project - Family phase.</title>
        <authorList>
            <person name="Zhang G."/>
        </authorList>
    </citation>
    <scope>NUCLEOTIDE SEQUENCE [LARGE SCALE GENOMIC DNA]</scope>
    <source>
        <strain evidence="16">B10K-DU-002-15</strain>
        <tissue evidence="16">Muscle</tissue>
    </source>
</reference>
<dbReference type="GO" id="GO:0000785">
    <property type="term" value="C:chromatin"/>
    <property type="evidence" value="ECO:0007669"/>
    <property type="project" value="TreeGrafter"/>
</dbReference>
<feature type="domain" description="CAF1B/HIR1 beta-propeller" evidence="15">
    <location>
        <begin position="2"/>
        <end position="350"/>
    </location>
</feature>
<feature type="repeat" description="WD" evidence="11">
    <location>
        <begin position="158"/>
        <end position="189"/>
    </location>
</feature>
<dbReference type="PANTHER" id="PTHR13831:SF0">
    <property type="entry name" value="PROTEIN HIRA"/>
    <property type="match status" value="1"/>
</dbReference>
<evidence type="ECO:0000256" key="2">
    <source>
        <dbReference type="ARBA" id="ARBA00007306"/>
    </source>
</evidence>
<sequence>GKPIFSVDIHPDGTKFATGGQGQDSGKVVIWNMAPVLKEEDEKNENIPKMLCQMDNHLACVNCVRWSNNGVYLASGGDDKLIMVWKRAAYIGPSTVFGSSSKLTNVEQWRCVSILRSHSGDVMDVAWSPHDAWLASCSVDNTVVIWNAVKFPEILATLKGHSGLVKGLTWDPVGKYIASQADDRSLKVWRTMDWQLETSITKPFDECGGTTHVLRLSWSPDGHYLVSAHAMNNSGPTAQIIERDGWKTNMDFVGHRKAVTVVKFNPKIFKKKQKNGSSTKSSCPYCCCAVGSKDRSLSVWLTCLKRPLVVIHELFDKSIMDISWTLNGLGILVCSMDGSVAFLDFSQDELGDPLSEEEKSNIHQSTYGKSLAIMTEAQLSTTIIENPEMLKYQQRQQQQGDQKNSSIREGSGNATAPKVASMVNGESLEDIRKNLLKKQVETRTADGRRRITPLCIAQLDTGDFSTAFFNSIPISGTLSGSMMSSQSNQQLMSLDSNAANSLNTSKPSVEPTAASIKPTDDAANKDGVNATSASATPASSSSVLTTPSKIEPMKAFDSRFTERSKATSGTAVVTNTNQTVVDRLKDQNLVKDNKPKDILESSSDSEEKIPAVKPLSVPKRKLELEGETVEKKKKGRPRKDSRLVPVTLTVQSPATLASEKDAACISAPALALKLPTPIPQKSFTLQICSDPSMYLEVENEMTTVGGSKLSRLKCNREGKEWETVLTSRILAAAGSCEIVTVACEKRTLSVFSACGRRLLPPIILNTPISTLHCTGSCIMALTTAATLSVWDVHKQTAIVRDESLQTIFSGSDATVSQILLTQHGIPVMSMSDGKAYCFNPSLSTWNLVSDKQDSLAQCADFRTSLPSQEAMLCSGPLAVIQGRTSNSGRQAARLFSMPHLVQQETTLAYLENQIAAALILQSSHEYHHWLLIYARYLVNEGFEYRLRELCKDLLGPVHYSAGSQWESTVMGLRKRELLKELLPVIGQNLRFQRLFTEYQEQLDILRDK</sequence>
<keyword evidence="4 12" id="KW-0678">Repressor</keyword>
<dbReference type="InterPro" id="IPR001680">
    <property type="entry name" value="WD40_rpt"/>
</dbReference>
<dbReference type="GO" id="GO:0006355">
    <property type="term" value="P:regulation of DNA-templated transcription"/>
    <property type="evidence" value="ECO:0007669"/>
    <property type="project" value="InterPro"/>
</dbReference>
<feature type="region of interest" description="Disordered" evidence="13">
    <location>
        <begin position="392"/>
        <end position="421"/>
    </location>
</feature>
<dbReference type="GO" id="GO:0031491">
    <property type="term" value="F:nucleosome binding"/>
    <property type="evidence" value="ECO:0007669"/>
    <property type="project" value="TreeGrafter"/>
</dbReference>
<dbReference type="PANTHER" id="PTHR13831">
    <property type="entry name" value="MEMBER OF THE HIR1 FAMILY OF WD-REPEAT PROTEINS"/>
    <property type="match status" value="1"/>
</dbReference>
<evidence type="ECO:0000256" key="9">
    <source>
        <dbReference type="ARBA" id="ARBA00023163"/>
    </source>
</evidence>
<dbReference type="InterPro" id="IPR015943">
    <property type="entry name" value="WD40/YVTN_repeat-like_dom_sf"/>
</dbReference>
<dbReference type="GO" id="GO:0006351">
    <property type="term" value="P:DNA-templated transcription"/>
    <property type="evidence" value="ECO:0007669"/>
    <property type="project" value="InterPro"/>
</dbReference>
<dbReference type="EMBL" id="VXBI01008034">
    <property type="protein sequence ID" value="NWS86792.1"/>
    <property type="molecule type" value="Genomic_DNA"/>
</dbReference>